<evidence type="ECO:0000313" key="3">
    <source>
        <dbReference type="Proteomes" id="UP001352263"/>
    </source>
</evidence>
<proteinExistence type="predicted"/>
<comment type="caution">
    <text evidence="2">The sequence shown here is derived from an EMBL/GenBank/DDBJ whole genome shotgun (WGS) entry which is preliminary data.</text>
</comment>
<evidence type="ECO:0008006" key="4">
    <source>
        <dbReference type="Google" id="ProtNLM"/>
    </source>
</evidence>
<evidence type="ECO:0000256" key="1">
    <source>
        <dbReference type="SAM" id="Phobius"/>
    </source>
</evidence>
<feature type="transmembrane region" description="Helical" evidence="1">
    <location>
        <begin position="112"/>
        <end position="131"/>
    </location>
</feature>
<dbReference type="EMBL" id="JAWIIV010000027">
    <property type="protein sequence ID" value="MEC4722206.1"/>
    <property type="molecule type" value="Genomic_DNA"/>
</dbReference>
<sequence>MDPFTVTSATELAPSLDTLRAKHRLTARYGIYRNRLTDNATRHVREDLPYQGLTYNEAIAIRDQLDAAAKAAAGNPASSWGLTMHFLRLGVIVLCMQISALRIKFLNQINNLNFIPFSGCVLFVYIGAVLLENP</sequence>
<name>A0ABU6JEW3_9BURK</name>
<keyword evidence="3" id="KW-1185">Reference proteome</keyword>
<evidence type="ECO:0000313" key="2">
    <source>
        <dbReference type="EMBL" id="MEC4722206.1"/>
    </source>
</evidence>
<keyword evidence="1" id="KW-0812">Transmembrane</keyword>
<dbReference type="RefSeq" id="WP_326508885.1">
    <property type="nucleotide sequence ID" value="NZ_JAWIIV010000027.1"/>
</dbReference>
<reference evidence="2 3" key="1">
    <citation type="submission" date="2023-10" db="EMBL/GenBank/DDBJ databases">
        <title>Noviherbaspirillum sp. CPCC 100848 genome assembly.</title>
        <authorList>
            <person name="Li X.Y."/>
            <person name="Fang X.M."/>
        </authorList>
    </citation>
    <scope>NUCLEOTIDE SEQUENCE [LARGE SCALE GENOMIC DNA]</scope>
    <source>
        <strain evidence="2 3">CPCC 100848</strain>
    </source>
</reference>
<keyword evidence="1" id="KW-1133">Transmembrane helix</keyword>
<protein>
    <recommendedName>
        <fullName evidence="4">DUF202 domain-containing protein</fullName>
    </recommendedName>
</protein>
<dbReference type="Proteomes" id="UP001352263">
    <property type="component" value="Unassembled WGS sequence"/>
</dbReference>
<organism evidence="2 3">
    <name type="scientific">Noviherbaspirillum album</name>
    <dbReference type="NCBI Taxonomy" id="3080276"/>
    <lineage>
        <taxon>Bacteria</taxon>
        <taxon>Pseudomonadati</taxon>
        <taxon>Pseudomonadota</taxon>
        <taxon>Betaproteobacteria</taxon>
        <taxon>Burkholderiales</taxon>
        <taxon>Oxalobacteraceae</taxon>
        <taxon>Noviherbaspirillum</taxon>
    </lineage>
</organism>
<gene>
    <name evidence="2" type="ORF">RY831_23870</name>
</gene>
<accession>A0ABU6JEW3</accession>
<keyword evidence="1" id="KW-0472">Membrane</keyword>